<dbReference type="AlphaFoldDB" id="A0A315W2M5"/>
<keyword evidence="2" id="KW-0235">DNA replication</keyword>
<proteinExistence type="inferred from homology"/>
<dbReference type="NCBIfam" id="TIGR00621">
    <property type="entry name" value="ssb"/>
    <property type="match status" value="1"/>
</dbReference>
<evidence type="ECO:0000256" key="4">
    <source>
        <dbReference type="ARBA" id="ARBA00023125"/>
    </source>
</evidence>
<dbReference type="PANTHER" id="PTHR10302:SF0">
    <property type="entry name" value="SINGLE-STRANDED DNA-BINDING PROTEIN, MITOCHONDRIAL"/>
    <property type="match status" value="1"/>
</dbReference>
<dbReference type="InterPro" id="IPR011344">
    <property type="entry name" value="ssDNA-bd"/>
</dbReference>
<dbReference type="HAMAP" id="MF_00984">
    <property type="entry name" value="SSB"/>
    <property type="match status" value="1"/>
</dbReference>
<evidence type="ECO:0000256" key="3">
    <source>
        <dbReference type="ARBA" id="ARBA00022946"/>
    </source>
</evidence>
<reference evidence="8 9" key="1">
    <citation type="journal article" date="2018" name="G3 (Bethesda)">
        <title>A High-Quality Reference Genome for the Invasive Mosquitofish Gambusia affinis Using a Chicago Library.</title>
        <authorList>
            <person name="Hoffberg S.L."/>
            <person name="Troendle N.J."/>
            <person name="Glenn T.C."/>
            <person name="Mahmud O."/>
            <person name="Louha S."/>
            <person name="Chalopin D."/>
            <person name="Bennetzen J.L."/>
            <person name="Mauricio R."/>
        </authorList>
    </citation>
    <scope>NUCLEOTIDE SEQUENCE [LARGE SCALE GENOMIC DNA]</scope>
    <source>
        <strain evidence="8">NE01/NJP1002.9</strain>
        <tissue evidence="8">Muscle</tissue>
    </source>
</reference>
<dbReference type="Pfam" id="PF00436">
    <property type="entry name" value="SSB"/>
    <property type="match status" value="1"/>
</dbReference>
<dbReference type="PANTHER" id="PTHR10302">
    <property type="entry name" value="SINGLE-STRANDED DNA-BINDING PROTEIN"/>
    <property type="match status" value="1"/>
</dbReference>
<evidence type="ECO:0008006" key="10">
    <source>
        <dbReference type="Google" id="ProtNLM"/>
    </source>
</evidence>
<keyword evidence="5" id="KW-0496">Mitochondrion</keyword>
<evidence type="ECO:0000256" key="2">
    <source>
        <dbReference type="ARBA" id="ARBA00022705"/>
    </source>
</evidence>
<evidence type="ECO:0000256" key="6">
    <source>
        <dbReference type="ARBA" id="ARBA00023271"/>
    </source>
</evidence>
<dbReference type="PROSITE" id="PS50935">
    <property type="entry name" value="SSB"/>
    <property type="match status" value="1"/>
</dbReference>
<keyword evidence="4 7" id="KW-0238">DNA-binding</keyword>
<gene>
    <name evidence="8" type="ORF">CCH79_00014909</name>
</gene>
<dbReference type="EMBL" id="NHOQ01000443">
    <property type="protein sequence ID" value="PWA30226.1"/>
    <property type="molecule type" value="Genomic_DNA"/>
</dbReference>
<dbReference type="CDD" id="cd04496">
    <property type="entry name" value="SSB_OBF"/>
    <property type="match status" value="1"/>
</dbReference>
<comment type="subcellular location">
    <subcellularLocation>
        <location evidence="1">Mitochondrion matrix</location>
        <location evidence="1">Mitochondrion nucleoid</location>
    </subcellularLocation>
</comment>
<dbReference type="InterPro" id="IPR000424">
    <property type="entry name" value="Primosome_PriB/ssb"/>
</dbReference>
<sequence>MHLCSRGCTHTPSDWVEGNSCPQTADHCGVRPDTCRGDSGSLIPALGHHVMSGGEVSAPLTLSGLRVTVLAVAVTLAPSALREPPKTRTEQERSRSAVVAVSADHVGPTSTLTAVGIAHGADGTLRVAVASWQSRDTEDVVIADVCHRAFDDATAAFQTSVALKCVPRFLTLRPMKHFHLSDPGHQHQLKPEQRRATNVLPGSRWERDELLVSALGGGAAVGGVARRVEDGALDPNGHLLPLLRQLHSELIERYSKVKHDFWSDNRSLWFWKLTKTRVVDFWSSVWVARAVLSLFGFIRVVIQRDEVESGLDLIAEASEHAPIWPLSQSVVSLSAVVTALSLHIEFTPALTRDQPGRHISPRVTQSALQRSLRKKGAHCSHCRPTVLSWQSSHTPPLTLPVEMYTARSKSGCFGPLQVSMAGRGKTFGSAHSSAPQYYGCKRSGHEPTHESALFSVDGRALGGVAVAEAVPSDDHVKERVVVLLRHFLSEIHQVVTQRVELDELYSEKTGCEGTGKRVPESVLTASVGKLLRDTKRTTAGVSSVWLGGHYQPSEGFWEAPKPQLLPPGLEAVGGEGGDHVLNRMAGGVVVLVVSDNAEALGLLEAAGGGGGESVRPADQQVTRGGVAAALRAHISKLWLLCPDRTPQRCREENHARTIQPSHSSKIFRQLVRHSSTDANLILERSINRVQLLGRVGQDPVMRQVEGRNPVTIFSLATNEMWRSGEGETSATGDVSQKTTWHRVSVFKPGLRDVAYNYVKKGILVEGKLDYGEYVDKNQVRRQVTTIIADNIVFLSDNIRDRT</sequence>
<evidence type="ECO:0000256" key="7">
    <source>
        <dbReference type="PROSITE-ProRule" id="PRU00252"/>
    </source>
</evidence>
<dbReference type="GO" id="GO:0003697">
    <property type="term" value="F:single-stranded DNA binding"/>
    <property type="evidence" value="ECO:0007669"/>
    <property type="project" value="InterPro"/>
</dbReference>
<keyword evidence="3" id="KW-0809">Transit peptide</keyword>
<comment type="caution">
    <text evidence="8">The sequence shown here is derived from an EMBL/GenBank/DDBJ whole genome shotgun (WGS) entry which is preliminary data.</text>
</comment>
<dbReference type="GO" id="GO:0006264">
    <property type="term" value="P:mitochondrial DNA replication"/>
    <property type="evidence" value="ECO:0007669"/>
    <property type="project" value="TreeGrafter"/>
</dbReference>
<dbReference type="Proteomes" id="UP000250572">
    <property type="component" value="Unassembled WGS sequence"/>
</dbReference>
<keyword evidence="9" id="KW-1185">Reference proteome</keyword>
<dbReference type="InterPro" id="IPR012340">
    <property type="entry name" value="NA-bd_OB-fold"/>
</dbReference>
<dbReference type="Gene3D" id="2.40.50.140">
    <property type="entry name" value="Nucleic acid-binding proteins"/>
    <property type="match status" value="1"/>
</dbReference>
<accession>A0A315W2M5</accession>
<evidence type="ECO:0000256" key="1">
    <source>
        <dbReference type="ARBA" id="ARBA00004436"/>
    </source>
</evidence>
<dbReference type="SUPFAM" id="SSF50249">
    <property type="entry name" value="Nucleic acid-binding proteins"/>
    <property type="match status" value="1"/>
</dbReference>
<organism evidence="8 9">
    <name type="scientific">Gambusia affinis</name>
    <name type="common">Western mosquitofish</name>
    <name type="synonym">Heterandria affinis</name>
    <dbReference type="NCBI Taxonomy" id="33528"/>
    <lineage>
        <taxon>Eukaryota</taxon>
        <taxon>Metazoa</taxon>
        <taxon>Chordata</taxon>
        <taxon>Craniata</taxon>
        <taxon>Vertebrata</taxon>
        <taxon>Euteleostomi</taxon>
        <taxon>Actinopterygii</taxon>
        <taxon>Neopterygii</taxon>
        <taxon>Teleostei</taxon>
        <taxon>Neoteleostei</taxon>
        <taxon>Acanthomorphata</taxon>
        <taxon>Ovalentaria</taxon>
        <taxon>Atherinomorphae</taxon>
        <taxon>Cyprinodontiformes</taxon>
        <taxon>Poeciliidae</taxon>
        <taxon>Poeciliinae</taxon>
        <taxon>Gambusia</taxon>
    </lineage>
</organism>
<protein>
    <recommendedName>
        <fullName evidence="10">Single-stranded DNA-binding protein, mitochondrial</fullName>
    </recommendedName>
</protein>
<dbReference type="FunFam" id="2.40.50.140:FF:000129">
    <property type="entry name" value="Single-stranded DNA-binding protein 1, mitochondrial"/>
    <property type="match status" value="1"/>
</dbReference>
<name>A0A315W2M5_GAMAF</name>
<evidence type="ECO:0000256" key="5">
    <source>
        <dbReference type="ARBA" id="ARBA00023128"/>
    </source>
</evidence>
<evidence type="ECO:0000313" key="8">
    <source>
        <dbReference type="EMBL" id="PWA30226.1"/>
    </source>
</evidence>
<dbReference type="GO" id="GO:0042645">
    <property type="term" value="C:mitochondrial nucleoid"/>
    <property type="evidence" value="ECO:0007669"/>
    <property type="project" value="UniProtKB-SubCell"/>
</dbReference>
<keyword evidence="6" id="KW-1135">Mitochondrion nucleoid</keyword>
<evidence type="ECO:0000313" key="9">
    <source>
        <dbReference type="Proteomes" id="UP000250572"/>
    </source>
</evidence>
<dbReference type="STRING" id="33528.ENSGAFP00000021005"/>